<dbReference type="AlphaFoldDB" id="A0A918CLX1"/>
<evidence type="ECO:0000313" key="1">
    <source>
        <dbReference type="EMBL" id="GGR31151.1"/>
    </source>
</evidence>
<dbReference type="RefSeq" id="WP_189092982.1">
    <property type="nucleotide sequence ID" value="NZ_BMQL01000052.1"/>
</dbReference>
<sequence>MTEPRITRFIINRTSRTVSYTVEGYGHLVKGAAPPGTTPLRLMLQFLADYAPADLDTVPKCLAEVQAYSEHVLEWETDETGLVFENGPVIRVPVASFEVDQRAALISAEQEQQRKLERLKQSIGYGKYAALKGMLK</sequence>
<dbReference type="Proteomes" id="UP000603865">
    <property type="component" value="Unassembled WGS sequence"/>
</dbReference>
<dbReference type="EMBL" id="BMQL01000052">
    <property type="protein sequence ID" value="GGR31151.1"/>
    <property type="molecule type" value="Genomic_DNA"/>
</dbReference>
<evidence type="ECO:0000313" key="2">
    <source>
        <dbReference type="Proteomes" id="UP000603865"/>
    </source>
</evidence>
<protein>
    <submittedName>
        <fullName evidence="1">Uncharacterized protein</fullName>
    </submittedName>
</protein>
<accession>A0A918CLX1</accession>
<reference evidence="1" key="1">
    <citation type="journal article" date="2014" name="Int. J. Syst. Evol. Microbiol.">
        <title>Complete genome sequence of Corynebacterium casei LMG S-19264T (=DSM 44701T), isolated from a smear-ripened cheese.</title>
        <authorList>
            <consortium name="US DOE Joint Genome Institute (JGI-PGF)"/>
            <person name="Walter F."/>
            <person name="Albersmeier A."/>
            <person name="Kalinowski J."/>
            <person name="Ruckert C."/>
        </authorList>
    </citation>
    <scope>NUCLEOTIDE SEQUENCE</scope>
    <source>
        <strain evidence="1">JCM 31311</strain>
    </source>
</reference>
<comment type="caution">
    <text evidence="1">The sequence shown here is derived from an EMBL/GenBank/DDBJ whole genome shotgun (WGS) entry which is preliminary data.</text>
</comment>
<keyword evidence="2" id="KW-1185">Reference proteome</keyword>
<name>A0A918CLX1_9DEIO</name>
<reference evidence="1" key="2">
    <citation type="submission" date="2020-09" db="EMBL/GenBank/DDBJ databases">
        <authorList>
            <person name="Sun Q."/>
            <person name="Ohkuma M."/>
        </authorList>
    </citation>
    <scope>NUCLEOTIDE SEQUENCE</scope>
    <source>
        <strain evidence="1">JCM 31311</strain>
    </source>
</reference>
<proteinExistence type="predicted"/>
<organism evidence="1 2">
    <name type="scientific">Deinococcus ruber</name>
    <dbReference type="NCBI Taxonomy" id="1848197"/>
    <lineage>
        <taxon>Bacteria</taxon>
        <taxon>Thermotogati</taxon>
        <taxon>Deinococcota</taxon>
        <taxon>Deinococci</taxon>
        <taxon>Deinococcales</taxon>
        <taxon>Deinococcaceae</taxon>
        <taxon>Deinococcus</taxon>
    </lineage>
</organism>
<gene>
    <name evidence="1" type="ORF">GCM10008957_47240</name>
</gene>